<feature type="domain" description="Transposase IS116/IS110/IS902 C-terminal" evidence="2">
    <location>
        <begin position="225"/>
        <end position="299"/>
    </location>
</feature>
<dbReference type="InterPro" id="IPR047650">
    <property type="entry name" value="Transpos_IS110"/>
</dbReference>
<evidence type="ECO:0000259" key="2">
    <source>
        <dbReference type="Pfam" id="PF02371"/>
    </source>
</evidence>
<gene>
    <name evidence="3" type="ORF">C7450_12921</name>
</gene>
<dbReference type="PANTHER" id="PTHR33055:SF3">
    <property type="entry name" value="PUTATIVE TRANSPOSASE FOR IS117-RELATED"/>
    <property type="match status" value="1"/>
</dbReference>
<dbReference type="NCBIfam" id="NF033542">
    <property type="entry name" value="transpos_IS110"/>
    <property type="match status" value="1"/>
</dbReference>
<dbReference type="RefSeq" id="WP_110378654.1">
    <property type="nucleotide sequence ID" value="NZ_JAHBRY010000004.1"/>
</dbReference>
<dbReference type="EMBL" id="QJJK01000029">
    <property type="protein sequence ID" value="PXW50292.1"/>
    <property type="molecule type" value="Genomic_DNA"/>
</dbReference>
<name>A0A2V3TSN6_9HYPH</name>
<proteinExistence type="predicted"/>
<dbReference type="GO" id="GO:0003677">
    <property type="term" value="F:DNA binding"/>
    <property type="evidence" value="ECO:0007669"/>
    <property type="project" value="InterPro"/>
</dbReference>
<dbReference type="Pfam" id="PF01548">
    <property type="entry name" value="DEDD_Tnp_IS110"/>
    <property type="match status" value="1"/>
</dbReference>
<sequence>MGHCSEIFVGIDVSKARNAIAVADGGRGGEVRFLGEVDAAEESMRRAVKRLTAKGERAHFCYEAGPTGYGLHRLITSLGHACTVVAPSLIPRKPGDRVKTNRRDAISLARLLRADELTAVWVPDERHEAMRDLVRARAAAVETQRVHRQQVSSFMLKHGRVFPRPKAWSMRYLRWLQEQRFDHPAHQIALQEMVEAVRTSKERVQRLEAAIEEFVPQWSLAPVVQALQALRGVDLIVAVTFVSEIGDLNRFDNPRQLMAYLGLVPSERSTGETVRRGSITKAGNGRVRHMLVESAWTYRHPPKVGKAKLYKLEQTSPRVREIAWKAQARLTARYRALSAKGKKTTIVCTAIARELVGFMWSIGREVRPAG</sequence>
<dbReference type="AlphaFoldDB" id="A0A2V3TSN6"/>
<dbReference type="Pfam" id="PF02371">
    <property type="entry name" value="Transposase_20"/>
    <property type="match status" value="1"/>
</dbReference>
<feature type="domain" description="Transposase IS110-like N-terminal" evidence="1">
    <location>
        <begin position="9"/>
        <end position="154"/>
    </location>
</feature>
<dbReference type="OrthoDB" id="8261795at2"/>
<dbReference type="Proteomes" id="UP000248021">
    <property type="component" value="Unassembled WGS sequence"/>
</dbReference>
<comment type="caution">
    <text evidence="3">The sequence shown here is derived from an EMBL/GenBank/DDBJ whole genome shotgun (WGS) entry which is preliminary data.</text>
</comment>
<accession>A0A2V3TSN6</accession>
<keyword evidence="4" id="KW-1185">Reference proteome</keyword>
<dbReference type="InterPro" id="IPR002525">
    <property type="entry name" value="Transp_IS110-like_N"/>
</dbReference>
<dbReference type="PANTHER" id="PTHR33055">
    <property type="entry name" value="TRANSPOSASE FOR INSERTION SEQUENCE ELEMENT IS1111A"/>
    <property type="match status" value="1"/>
</dbReference>
<evidence type="ECO:0000259" key="1">
    <source>
        <dbReference type="Pfam" id="PF01548"/>
    </source>
</evidence>
<evidence type="ECO:0000313" key="3">
    <source>
        <dbReference type="EMBL" id="PXW50292.1"/>
    </source>
</evidence>
<evidence type="ECO:0000313" key="4">
    <source>
        <dbReference type="Proteomes" id="UP000248021"/>
    </source>
</evidence>
<dbReference type="InterPro" id="IPR003346">
    <property type="entry name" value="Transposase_20"/>
</dbReference>
<organism evidence="3 4">
    <name type="scientific">Chelatococcus asaccharovorans</name>
    <dbReference type="NCBI Taxonomy" id="28210"/>
    <lineage>
        <taxon>Bacteria</taxon>
        <taxon>Pseudomonadati</taxon>
        <taxon>Pseudomonadota</taxon>
        <taxon>Alphaproteobacteria</taxon>
        <taxon>Hyphomicrobiales</taxon>
        <taxon>Chelatococcaceae</taxon>
        <taxon>Chelatococcus</taxon>
    </lineage>
</organism>
<dbReference type="GO" id="GO:0004803">
    <property type="term" value="F:transposase activity"/>
    <property type="evidence" value="ECO:0007669"/>
    <property type="project" value="InterPro"/>
</dbReference>
<dbReference type="GO" id="GO:0006313">
    <property type="term" value="P:DNA transposition"/>
    <property type="evidence" value="ECO:0007669"/>
    <property type="project" value="InterPro"/>
</dbReference>
<protein>
    <submittedName>
        <fullName evidence="3">Transposase</fullName>
    </submittedName>
</protein>
<reference evidence="3 4" key="1">
    <citation type="submission" date="2018-05" db="EMBL/GenBank/DDBJ databases">
        <title>Genomic Encyclopedia of Type Strains, Phase IV (KMG-IV): sequencing the most valuable type-strain genomes for metagenomic binning, comparative biology and taxonomic classification.</title>
        <authorList>
            <person name="Goeker M."/>
        </authorList>
    </citation>
    <scope>NUCLEOTIDE SEQUENCE [LARGE SCALE GENOMIC DNA]</scope>
    <source>
        <strain evidence="3 4">DSM 6462</strain>
    </source>
</reference>